<dbReference type="GO" id="GO:0005975">
    <property type="term" value="P:carbohydrate metabolic process"/>
    <property type="evidence" value="ECO:0007669"/>
    <property type="project" value="InterPro"/>
</dbReference>
<dbReference type="InterPro" id="IPR023296">
    <property type="entry name" value="Glyco_hydro_beta-prop_sf"/>
</dbReference>
<protein>
    <submittedName>
        <fullName evidence="5">CAZy families GH43 protein</fullName>
    </submittedName>
</protein>
<accession>A0A060CJ95</accession>
<name>A0A060CJ95_9ACTN</name>
<organism evidence="5">
    <name type="scientific">uncultured Nocardioides sp</name>
    <dbReference type="NCBI Taxonomy" id="198441"/>
    <lineage>
        <taxon>Bacteria</taxon>
        <taxon>Bacillati</taxon>
        <taxon>Actinomycetota</taxon>
        <taxon>Actinomycetes</taxon>
        <taxon>Propionibacteriales</taxon>
        <taxon>Nocardioidaceae</taxon>
        <taxon>Nocardioides</taxon>
        <taxon>environmental samples</taxon>
    </lineage>
</organism>
<evidence type="ECO:0000256" key="4">
    <source>
        <dbReference type="SAM" id="MobiDB-lite"/>
    </source>
</evidence>
<dbReference type="InterPro" id="IPR006710">
    <property type="entry name" value="Glyco_hydro_43"/>
</dbReference>
<dbReference type="GO" id="GO:0004553">
    <property type="term" value="F:hydrolase activity, hydrolyzing O-glycosyl compounds"/>
    <property type="evidence" value="ECO:0007669"/>
    <property type="project" value="InterPro"/>
</dbReference>
<dbReference type="AlphaFoldDB" id="A0A060CJ95"/>
<dbReference type="Pfam" id="PF04616">
    <property type="entry name" value="Glyco_hydro_43"/>
    <property type="match status" value="1"/>
</dbReference>
<reference evidence="5" key="1">
    <citation type="journal article" date="2013" name="Environ. Microbiol.">
        <title>Seasonally variable intestinal metagenomes of the red palm weevil (Rhynchophorus ferrugineus).</title>
        <authorList>
            <person name="Jia S."/>
            <person name="Zhang X."/>
            <person name="Zhang G."/>
            <person name="Yin A."/>
            <person name="Zhang S."/>
            <person name="Li F."/>
            <person name="Wang L."/>
            <person name="Zhao D."/>
            <person name="Yun Q."/>
            <person name="Tala"/>
            <person name="Wang J."/>
            <person name="Sun G."/>
            <person name="Baabdullah M."/>
            <person name="Yu X."/>
            <person name="Hu S."/>
            <person name="Al-Mssallem I.S."/>
            <person name="Yu J."/>
        </authorList>
    </citation>
    <scope>NUCLEOTIDE SEQUENCE</scope>
</reference>
<dbReference type="EMBL" id="KF127944">
    <property type="protein sequence ID" value="AIA95304.1"/>
    <property type="molecule type" value="Genomic_DNA"/>
</dbReference>
<evidence type="ECO:0000313" key="5">
    <source>
        <dbReference type="EMBL" id="AIA95304.1"/>
    </source>
</evidence>
<sequence>SFRPVDSAPLVCPPKGRTPSAHNQVPDRKGLPRHGVIDPSLFMAPGKKPILFYKTDGTPSSLRMLDLRKNGLKPKKNAVSIEILRSPSVVENPVVLKRGKRWYLFTSEGSYAHCTYATTWRRASSPAGWADATPQVLLDRRSTGLCGPAGADVFQDGGRTMIAFHAWACRGGK</sequence>
<evidence type="ECO:0000256" key="3">
    <source>
        <dbReference type="ARBA" id="ARBA00023295"/>
    </source>
</evidence>
<proteinExistence type="inferred from homology"/>
<keyword evidence="3" id="KW-0326">Glycosidase</keyword>
<evidence type="ECO:0000256" key="1">
    <source>
        <dbReference type="ARBA" id="ARBA00009865"/>
    </source>
</evidence>
<keyword evidence="2" id="KW-0378">Hydrolase</keyword>
<evidence type="ECO:0000256" key="2">
    <source>
        <dbReference type="ARBA" id="ARBA00022801"/>
    </source>
</evidence>
<dbReference type="Gene3D" id="2.115.10.20">
    <property type="entry name" value="Glycosyl hydrolase domain, family 43"/>
    <property type="match status" value="1"/>
</dbReference>
<feature type="non-terminal residue" evidence="5">
    <location>
        <position position="1"/>
    </location>
</feature>
<feature type="non-terminal residue" evidence="5">
    <location>
        <position position="173"/>
    </location>
</feature>
<feature type="region of interest" description="Disordered" evidence="4">
    <location>
        <begin position="1"/>
        <end position="34"/>
    </location>
</feature>
<dbReference type="SUPFAM" id="SSF75005">
    <property type="entry name" value="Arabinanase/levansucrase/invertase"/>
    <property type="match status" value="1"/>
</dbReference>
<comment type="similarity">
    <text evidence="1">Belongs to the glycosyl hydrolase 43 family.</text>
</comment>